<feature type="region of interest" description="Disordered" evidence="1">
    <location>
        <begin position="57"/>
        <end position="82"/>
    </location>
</feature>
<dbReference type="NCBIfam" id="TIGR02098">
    <property type="entry name" value="MJ0042_CXXC"/>
    <property type="match status" value="1"/>
</dbReference>
<dbReference type="Pfam" id="PF13719">
    <property type="entry name" value="Zn_ribbon_5"/>
    <property type="match status" value="1"/>
</dbReference>
<feature type="transmembrane region" description="Helical" evidence="2">
    <location>
        <begin position="165"/>
        <end position="187"/>
    </location>
</feature>
<gene>
    <name evidence="4" type="ORF">GCM10023144_17300</name>
</gene>
<name>A0ABP8GU89_9BURK</name>
<dbReference type="RefSeq" id="WP_345248346.1">
    <property type="nucleotide sequence ID" value="NZ_BAABFO010000006.1"/>
</dbReference>
<keyword evidence="2" id="KW-1133">Transmembrane helix</keyword>
<reference evidence="5" key="1">
    <citation type="journal article" date="2019" name="Int. J. Syst. Evol. Microbiol.">
        <title>The Global Catalogue of Microorganisms (GCM) 10K type strain sequencing project: providing services to taxonomists for standard genome sequencing and annotation.</title>
        <authorList>
            <consortium name="The Broad Institute Genomics Platform"/>
            <consortium name="The Broad Institute Genome Sequencing Center for Infectious Disease"/>
            <person name="Wu L."/>
            <person name="Ma J."/>
        </authorList>
    </citation>
    <scope>NUCLEOTIDE SEQUENCE [LARGE SCALE GENOMIC DNA]</scope>
    <source>
        <strain evidence="5">JCM 17666</strain>
    </source>
</reference>
<protein>
    <recommendedName>
        <fullName evidence="3">Zinc finger/thioredoxin putative domain-containing protein</fullName>
    </recommendedName>
</protein>
<feature type="domain" description="Zinc finger/thioredoxin putative" evidence="3">
    <location>
        <begin position="3"/>
        <end position="38"/>
    </location>
</feature>
<evidence type="ECO:0000313" key="4">
    <source>
        <dbReference type="EMBL" id="GAA4329963.1"/>
    </source>
</evidence>
<dbReference type="Pfam" id="PF11906">
    <property type="entry name" value="DUF3426"/>
    <property type="match status" value="1"/>
</dbReference>
<evidence type="ECO:0000313" key="5">
    <source>
        <dbReference type="Proteomes" id="UP001501671"/>
    </source>
</evidence>
<evidence type="ECO:0000256" key="1">
    <source>
        <dbReference type="SAM" id="MobiDB-lite"/>
    </source>
</evidence>
<dbReference type="Proteomes" id="UP001501671">
    <property type="component" value="Unassembled WGS sequence"/>
</dbReference>
<evidence type="ECO:0000259" key="3">
    <source>
        <dbReference type="Pfam" id="PF13719"/>
    </source>
</evidence>
<feature type="region of interest" description="Disordered" evidence="1">
    <location>
        <begin position="233"/>
        <end position="268"/>
    </location>
</feature>
<accession>A0ABP8GU89</accession>
<dbReference type="InterPro" id="IPR021834">
    <property type="entry name" value="DUF3426"/>
</dbReference>
<organism evidence="4 5">
    <name type="scientific">Pigmentiphaga soli</name>
    <dbReference type="NCBI Taxonomy" id="1007095"/>
    <lineage>
        <taxon>Bacteria</taxon>
        <taxon>Pseudomonadati</taxon>
        <taxon>Pseudomonadota</taxon>
        <taxon>Betaproteobacteria</taxon>
        <taxon>Burkholderiales</taxon>
        <taxon>Alcaligenaceae</taxon>
        <taxon>Pigmentiphaga</taxon>
    </lineage>
</organism>
<keyword evidence="2" id="KW-0812">Transmembrane</keyword>
<keyword evidence="2" id="KW-0472">Membrane</keyword>
<keyword evidence="5" id="KW-1185">Reference proteome</keyword>
<evidence type="ECO:0000256" key="2">
    <source>
        <dbReference type="SAM" id="Phobius"/>
    </source>
</evidence>
<dbReference type="InterPro" id="IPR011723">
    <property type="entry name" value="Znf/thioredoxin_put"/>
</dbReference>
<comment type="caution">
    <text evidence="4">The sequence shown here is derived from an EMBL/GenBank/DDBJ whole genome shotgun (WGS) entry which is preliminary data.</text>
</comment>
<feature type="compositionally biased region" description="Low complexity" evidence="1">
    <location>
        <begin position="68"/>
        <end position="82"/>
    </location>
</feature>
<dbReference type="EMBL" id="BAABFO010000006">
    <property type="protein sequence ID" value="GAA4329963.1"/>
    <property type="molecule type" value="Genomic_DNA"/>
</dbReference>
<proteinExistence type="predicted"/>
<sequence length="351" mass="35695">MTLATRCPHCGTAFRIVADQIRVRDGLVRCGVCNAIFDGRATLISVEDGAALAPQAGMPAAAHDRLPDTAPAGPGTDAAPEPAVLRKRGQGFQMPAGTEYGAAADGGPFAASASAQAAVPADAASAADSFTAAGAFTAAGMASSAPGAPPAFLDDGAREQRRSRAAWWAVAALLALVALALQAIWVFRSELAVRAPALRPALERLCGSLGCTVDYPRDITLLSIESSSLEPLAAAQGGEPAGADSGTGPAADAAGRTGADSPAGTGASPRRLTLQVVLRNRGRFPQPWPAIELSLTDFSGAVVARKVLPPSAYLPPDLRAVPLQAGQERTLDIPVESAAAATGYRVDIFFP</sequence>